<comment type="caution">
    <text evidence="1">The sequence shown here is derived from an EMBL/GenBank/DDBJ whole genome shotgun (WGS) entry which is preliminary data.</text>
</comment>
<proteinExistence type="predicted"/>
<reference evidence="1 2" key="1">
    <citation type="journal article" date="2018" name="Genome Biol. Evol.">
        <title>Multiple Roots of Fruiting Body Formation in Amoebozoa.</title>
        <authorList>
            <person name="Hillmann F."/>
            <person name="Forbes G."/>
            <person name="Novohradska S."/>
            <person name="Ferling I."/>
            <person name="Riege K."/>
            <person name="Groth M."/>
            <person name="Westermann M."/>
            <person name="Marz M."/>
            <person name="Spaller T."/>
            <person name="Winckler T."/>
            <person name="Schaap P."/>
            <person name="Glockner G."/>
        </authorList>
    </citation>
    <scope>NUCLEOTIDE SEQUENCE [LARGE SCALE GENOMIC DNA]</scope>
    <source>
        <strain evidence="1 2">Jena</strain>
    </source>
</reference>
<organism evidence="1 2">
    <name type="scientific">Planoprotostelium fungivorum</name>
    <dbReference type="NCBI Taxonomy" id="1890364"/>
    <lineage>
        <taxon>Eukaryota</taxon>
        <taxon>Amoebozoa</taxon>
        <taxon>Evosea</taxon>
        <taxon>Variosea</taxon>
        <taxon>Cavosteliida</taxon>
        <taxon>Cavosteliaceae</taxon>
        <taxon>Planoprotostelium</taxon>
    </lineage>
</organism>
<evidence type="ECO:0000313" key="1">
    <source>
        <dbReference type="EMBL" id="PRP79890.1"/>
    </source>
</evidence>
<protein>
    <submittedName>
        <fullName evidence="1">Uncharacterized protein</fullName>
    </submittedName>
</protein>
<accession>A0A2P6N7H6</accession>
<gene>
    <name evidence="1" type="ORF">PROFUN_12379</name>
</gene>
<dbReference type="Proteomes" id="UP000241769">
    <property type="component" value="Unassembled WGS sequence"/>
</dbReference>
<dbReference type="InParanoid" id="A0A2P6N7H6"/>
<keyword evidence="2" id="KW-1185">Reference proteome</keyword>
<name>A0A2P6N7H6_9EUKA</name>
<dbReference type="EMBL" id="MDYQ01000167">
    <property type="protein sequence ID" value="PRP79890.1"/>
    <property type="molecule type" value="Genomic_DNA"/>
</dbReference>
<sequence length="64" mass="7166">MEPVNGNMGKEMVIVSIRLKASHPRRIMTILCNFNSTELKQTNSWTCSELLCRNCCGSDFAKSA</sequence>
<evidence type="ECO:0000313" key="2">
    <source>
        <dbReference type="Proteomes" id="UP000241769"/>
    </source>
</evidence>
<dbReference type="AlphaFoldDB" id="A0A2P6N7H6"/>